<evidence type="ECO:0000313" key="1">
    <source>
        <dbReference type="EMBL" id="MBM4716149.1"/>
    </source>
</evidence>
<name>A0AAE2W8X6_RHOHA</name>
<dbReference type="AlphaFoldDB" id="A0AAE2W8X6"/>
<comment type="caution">
    <text evidence="1">The sequence shown here is derived from an EMBL/GenBank/DDBJ whole genome shotgun (WGS) entry which is preliminary data.</text>
</comment>
<sequence length="363" mass="36577">MPIVRNGRVAAALRYIDADGVEHQVVQVRLGDRIVFDGTTPALASVRRFTGSGQVLAPSVQAGQSVALQRSTAVSEFRAMTVSAGARIAMPTLTATGTALTPDVTGAAALEVLAAPATGRFLPASGGEIAAGVVYLSAMTAIGSVPPPIAAVPADVEVEIMTAVGEVRLVSVCGQALADAIAATVSGQAFAPSVRNGQRQDVPRSTATGKATAPNISAGARVGIPVATATGQMRAADTGKPFPMGMDKSGNQSITSFAVTDLAGFVVRSGFPDTNLVGDKLVSGASMTVTFTARLGASGNIGQTVRVVRNGTEVVASGSVNTIFTGTVIFTSATDTLHLQVVNAGGTGVMGGSLNTYLYWTVG</sequence>
<reference evidence="1" key="1">
    <citation type="submission" date="2019-11" db="EMBL/GenBank/DDBJ databases">
        <title>Spread of Macrolides and rifampicin resistant Rhodococcus equi in clinical isolates in the USA.</title>
        <authorList>
            <person name="Alvarez-Narvaez S."/>
            <person name="Huber L."/>
            <person name="Cohen N.D."/>
            <person name="Slovis N."/>
            <person name="Greiter M."/>
            <person name="Giguere S."/>
            <person name="Hart K."/>
        </authorList>
    </citation>
    <scope>NUCLEOTIDE SEQUENCE</scope>
    <source>
        <strain evidence="1">Lh_5</strain>
    </source>
</reference>
<proteinExistence type="predicted"/>
<evidence type="ECO:0000313" key="2">
    <source>
        <dbReference type="Proteomes" id="UP000706122"/>
    </source>
</evidence>
<dbReference type="Proteomes" id="UP000706122">
    <property type="component" value="Unassembled WGS sequence"/>
</dbReference>
<gene>
    <name evidence="1" type="ORF">GS551_18485</name>
</gene>
<protein>
    <submittedName>
        <fullName evidence="1">Uncharacterized protein</fullName>
    </submittedName>
</protein>
<dbReference type="EMBL" id="WUYC01000004">
    <property type="protein sequence ID" value="MBM4716149.1"/>
    <property type="molecule type" value="Genomic_DNA"/>
</dbReference>
<accession>A0AAE2W8X6</accession>
<organism evidence="1 2">
    <name type="scientific">Rhodococcus hoagii</name>
    <name type="common">Corynebacterium equii</name>
    <dbReference type="NCBI Taxonomy" id="43767"/>
    <lineage>
        <taxon>Bacteria</taxon>
        <taxon>Bacillati</taxon>
        <taxon>Actinomycetota</taxon>
        <taxon>Actinomycetes</taxon>
        <taxon>Mycobacteriales</taxon>
        <taxon>Nocardiaceae</taxon>
        <taxon>Prescottella</taxon>
    </lineage>
</organism>